<name>A0AAD3NRG2_CRYJA</name>
<evidence type="ECO:0000313" key="2">
    <source>
        <dbReference type="EMBL" id="GLJ56474.1"/>
    </source>
</evidence>
<reference evidence="2" key="1">
    <citation type="submission" date="2022-12" db="EMBL/GenBank/DDBJ databases">
        <title>Chromosome-Level Genome Assembly of Japanese Cedar (Cryptomeriajaponica D. Don).</title>
        <authorList>
            <person name="Fujino T."/>
            <person name="Yamaguchi K."/>
            <person name="Yokoyama T."/>
            <person name="Hamanaka T."/>
            <person name="Harazono Y."/>
            <person name="Kamada H."/>
            <person name="Kobayashi W."/>
            <person name="Ujino-Ihara T."/>
            <person name="Uchiyama K."/>
            <person name="Matsumoto A."/>
            <person name="Izuno A."/>
            <person name="Tsumura Y."/>
            <person name="Toyoda A."/>
            <person name="Shigenobu S."/>
            <person name="Moriguchi Y."/>
            <person name="Ueno S."/>
            <person name="Kasahara M."/>
        </authorList>
    </citation>
    <scope>NUCLEOTIDE SEQUENCE</scope>
</reference>
<feature type="region of interest" description="Disordered" evidence="1">
    <location>
        <begin position="1"/>
        <end position="23"/>
    </location>
</feature>
<dbReference type="AlphaFoldDB" id="A0AAD3NRG2"/>
<sequence>MISKRSELESCPFVKKSPSSETRSWKTTTITVICGFKFPSSSQSFTFFQSLSVEDSLSVEELSVNDHLVFERPVLQAHPASIRKTGSQNRSIIGTVGRNSESRGRRSGRNRSPLNSYGPIIQFTTLPKSA</sequence>
<proteinExistence type="predicted"/>
<dbReference type="EMBL" id="BSEH01000022">
    <property type="protein sequence ID" value="GLJ56474.1"/>
    <property type="molecule type" value="Genomic_DNA"/>
</dbReference>
<keyword evidence="3" id="KW-1185">Reference proteome</keyword>
<comment type="caution">
    <text evidence="2">The sequence shown here is derived from an EMBL/GenBank/DDBJ whole genome shotgun (WGS) entry which is preliminary data.</text>
</comment>
<accession>A0AAD3NRG2</accession>
<feature type="region of interest" description="Disordered" evidence="1">
    <location>
        <begin position="80"/>
        <end position="119"/>
    </location>
</feature>
<protein>
    <submittedName>
        <fullName evidence="2">Uncharacterized protein</fullName>
    </submittedName>
</protein>
<organism evidence="2 3">
    <name type="scientific">Cryptomeria japonica</name>
    <name type="common">Japanese cedar</name>
    <name type="synonym">Cupressus japonica</name>
    <dbReference type="NCBI Taxonomy" id="3369"/>
    <lineage>
        <taxon>Eukaryota</taxon>
        <taxon>Viridiplantae</taxon>
        <taxon>Streptophyta</taxon>
        <taxon>Embryophyta</taxon>
        <taxon>Tracheophyta</taxon>
        <taxon>Spermatophyta</taxon>
        <taxon>Pinopsida</taxon>
        <taxon>Pinidae</taxon>
        <taxon>Conifers II</taxon>
        <taxon>Cupressales</taxon>
        <taxon>Cupressaceae</taxon>
        <taxon>Cryptomeria</taxon>
    </lineage>
</organism>
<evidence type="ECO:0000313" key="3">
    <source>
        <dbReference type="Proteomes" id="UP001234787"/>
    </source>
</evidence>
<evidence type="ECO:0000256" key="1">
    <source>
        <dbReference type="SAM" id="MobiDB-lite"/>
    </source>
</evidence>
<dbReference type="Proteomes" id="UP001234787">
    <property type="component" value="Unassembled WGS sequence"/>
</dbReference>
<gene>
    <name evidence="2" type="ORF">SUGI_1225460</name>
</gene>